<name>A0A1F6DTG1_9BACT</name>
<evidence type="ECO:0000256" key="1">
    <source>
        <dbReference type="SAM" id="Phobius"/>
    </source>
</evidence>
<dbReference type="EMBL" id="MFLJ01000015">
    <property type="protein sequence ID" value="OGG64666.1"/>
    <property type="molecule type" value="Genomic_DNA"/>
</dbReference>
<dbReference type="Proteomes" id="UP000177232">
    <property type="component" value="Unassembled WGS sequence"/>
</dbReference>
<evidence type="ECO:0000313" key="3">
    <source>
        <dbReference type="Proteomes" id="UP000177232"/>
    </source>
</evidence>
<evidence type="ECO:0000313" key="2">
    <source>
        <dbReference type="EMBL" id="OGG64666.1"/>
    </source>
</evidence>
<keyword evidence="1" id="KW-0812">Transmembrane</keyword>
<feature type="transmembrane region" description="Helical" evidence="1">
    <location>
        <begin position="49"/>
        <end position="73"/>
    </location>
</feature>
<accession>A0A1F6DTG1</accession>
<dbReference type="AlphaFoldDB" id="A0A1F6DTG1"/>
<sequence length="83" mass="9154">MMRAALTLLPFVSAIFFPWPFTVLLALISVRWEPLVPLAVGLFADTLYYVPSAALVPVFTLSGAAVTVIALFVRSRLRTSIMR</sequence>
<reference evidence="2 3" key="1">
    <citation type="journal article" date="2016" name="Nat. Commun.">
        <title>Thousands of microbial genomes shed light on interconnected biogeochemical processes in an aquifer system.</title>
        <authorList>
            <person name="Anantharaman K."/>
            <person name="Brown C.T."/>
            <person name="Hug L.A."/>
            <person name="Sharon I."/>
            <person name="Castelle C.J."/>
            <person name="Probst A.J."/>
            <person name="Thomas B.C."/>
            <person name="Singh A."/>
            <person name="Wilkins M.J."/>
            <person name="Karaoz U."/>
            <person name="Brodie E.L."/>
            <person name="Williams K.H."/>
            <person name="Hubbard S.S."/>
            <person name="Banfield J.F."/>
        </authorList>
    </citation>
    <scope>NUCLEOTIDE SEQUENCE [LARGE SCALE GENOMIC DNA]</scope>
</reference>
<keyword evidence="1" id="KW-1133">Transmembrane helix</keyword>
<evidence type="ECO:0008006" key="4">
    <source>
        <dbReference type="Google" id="ProtNLM"/>
    </source>
</evidence>
<protein>
    <recommendedName>
        <fullName evidence="4">Rod shape-determining protein MreD</fullName>
    </recommendedName>
</protein>
<dbReference type="STRING" id="1798496.A3C94_01030"/>
<organism evidence="2 3">
    <name type="scientific">Candidatus Kaiserbacteria bacterium RIFCSPHIGHO2_02_FULL_55_17</name>
    <dbReference type="NCBI Taxonomy" id="1798496"/>
    <lineage>
        <taxon>Bacteria</taxon>
        <taxon>Candidatus Kaiseribacteriota</taxon>
    </lineage>
</organism>
<keyword evidence="1" id="KW-0472">Membrane</keyword>
<gene>
    <name evidence="2" type="ORF">A3C94_01030</name>
</gene>
<comment type="caution">
    <text evidence="2">The sequence shown here is derived from an EMBL/GenBank/DDBJ whole genome shotgun (WGS) entry which is preliminary data.</text>
</comment>
<proteinExistence type="predicted"/>